<dbReference type="EMBL" id="JAJTJA010000002">
    <property type="protein sequence ID" value="KAH8704168.1"/>
    <property type="molecule type" value="Genomic_DNA"/>
</dbReference>
<comment type="subcellular location">
    <subcellularLocation>
        <location evidence="1">Mitochondrion inner membrane</location>
    </subcellularLocation>
</comment>
<accession>A0AAD4L0V4</accession>
<organism evidence="7 8">
    <name type="scientific">Talaromyces proteolyticus</name>
    <dbReference type="NCBI Taxonomy" id="1131652"/>
    <lineage>
        <taxon>Eukaryota</taxon>
        <taxon>Fungi</taxon>
        <taxon>Dikarya</taxon>
        <taxon>Ascomycota</taxon>
        <taxon>Pezizomycotina</taxon>
        <taxon>Eurotiomycetes</taxon>
        <taxon>Eurotiomycetidae</taxon>
        <taxon>Eurotiales</taxon>
        <taxon>Trichocomaceae</taxon>
        <taxon>Talaromyces</taxon>
        <taxon>Talaromyces sect. Bacilispori</taxon>
    </lineage>
</organism>
<feature type="region of interest" description="Disordered" evidence="5">
    <location>
        <begin position="1"/>
        <end position="28"/>
    </location>
</feature>
<dbReference type="InterPro" id="IPR039297">
    <property type="entry name" value="COX7a"/>
</dbReference>
<comment type="caution">
    <text evidence="7">The sequence shown here is derived from an EMBL/GenBank/DDBJ whole genome shotgun (WGS) entry which is preliminary data.</text>
</comment>
<gene>
    <name evidence="7" type="ORF">BGW36DRAFT_370778</name>
</gene>
<evidence type="ECO:0000256" key="5">
    <source>
        <dbReference type="SAM" id="MobiDB-lite"/>
    </source>
</evidence>
<dbReference type="GO" id="GO:0005743">
    <property type="term" value="C:mitochondrial inner membrane"/>
    <property type="evidence" value="ECO:0007669"/>
    <property type="project" value="UniProtKB-SubCell"/>
</dbReference>
<evidence type="ECO:0000256" key="3">
    <source>
        <dbReference type="ARBA" id="ARBA00023128"/>
    </source>
</evidence>
<protein>
    <submittedName>
        <fullName evidence="7">Uncharacterized protein</fullName>
    </submittedName>
</protein>
<keyword evidence="4 6" id="KW-0472">Membrane</keyword>
<dbReference type="GeneID" id="70245569"/>
<name>A0AAD4L0V4_9EURO</name>
<sequence length="139" mass="16220">MDKPGGRRLQPQAGRSVTGGPRHCRPSNLSRHRRHHHCSLAFCHCPLISPPQLQCFLLKLAKMVSRTIPRLAGFVYRENRVPYYQRLFQQHDGQRQWWKTSRSGALLYPYYISLWGTTFITTYAMIRLVLGKKTFFGSE</sequence>
<proteinExistence type="predicted"/>
<keyword evidence="3" id="KW-0496">Mitochondrion</keyword>
<keyword evidence="6" id="KW-1133">Transmembrane helix</keyword>
<evidence type="ECO:0000256" key="1">
    <source>
        <dbReference type="ARBA" id="ARBA00004273"/>
    </source>
</evidence>
<keyword evidence="6" id="KW-0812">Transmembrane</keyword>
<dbReference type="Proteomes" id="UP001201262">
    <property type="component" value="Unassembled WGS sequence"/>
</dbReference>
<evidence type="ECO:0000256" key="6">
    <source>
        <dbReference type="SAM" id="Phobius"/>
    </source>
</evidence>
<evidence type="ECO:0000313" key="7">
    <source>
        <dbReference type="EMBL" id="KAH8704168.1"/>
    </source>
</evidence>
<evidence type="ECO:0000256" key="2">
    <source>
        <dbReference type="ARBA" id="ARBA00022792"/>
    </source>
</evidence>
<feature type="transmembrane region" description="Helical" evidence="6">
    <location>
        <begin position="105"/>
        <end position="126"/>
    </location>
</feature>
<reference evidence="7" key="1">
    <citation type="submission" date="2021-12" db="EMBL/GenBank/DDBJ databases">
        <title>Convergent genome expansion in fungi linked to evolution of root-endophyte symbiosis.</title>
        <authorList>
            <consortium name="DOE Joint Genome Institute"/>
            <person name="Ke Y.-H."/>
            <person name="Bonito G."/>
            <person name="Liao H.-L."/>
            <person name="Looney B."/>
            <person name="Rojas-Flechas A."/>
            <person name="Nash J."/>
            <person name="Hameed K."/>
            <person name="Schadt C."/>
            <person name="Martin F."/>
            <person name="Crous P.W."/>
            <person name="Miettinen O."/>
            <person name="Magnuson J.K."/>
            <person name="Labbe J."/>
            <person name="Jacobson D."/>
            <person name="Doktycz M.J."/>
            <person name="Veneault-Fourrey C."/>
            <person name="Kuo A."/>
            <person name="Mondo S."/>
            <person name="Calhoun S."/>
            <person name="Riley R."/>
            <person name="Ohm R."/>
            <person name="LaButti K."/>
            <person name="Andreopoulos B."/>
            <person name="Pangilinan J."/>
            <person name="Nolan M."/>
            <person name="Tritt A."/>
            <person name="Clum A."/>
            <person name="Lipzen A."/>
            <person name="Daum C."/>
            <person name="Barry K."/>
            <person name="Grigoriev I.V."/>
            <person name="Vilgalys R."/>
        </authorList>
    </citation>
    <scope>NUCLEOTIDE SEQUENCE</scope>
    <source>
        <strain evidence="7">PMI_201</strain>
    </source>
</reference>
<keyword evidence="2" id="KW-0999">Mitochondrion inner membrane</keyword>
<keyword evidence="8" id="KW-1185">Reference proteome</keyword>
<dbReference type="RefSeq" id="XP_046077186.1">
    <property type="nucleotide sequence ID" value="XM_046215282.1"/>
</dbReference>
<evidence type="ECO:0000256" key="4">
    <source>
        <dbReference type="ARBA" id="ARBA00023136"/>
    </source>
</evidence>
<evidence type="ECO:0000313" key="8">
    <source>
        <dbReference type="Proteomes" id="UP001201262"/>
    </source>
</evidence>
<dbReference type="Pfam" id="PF02238">
    <property type="entry name" value="COX7a"/>
    <property type="match status" value="1"/>
</dbReference>
<dbReference type="AlphaFoldDB" id="A0AAD4L0V4"/>